<dbReference type="GO" id="GO:0005737">
    <property type="term" value="C:cytoplasm"/>
    <property type="evidence" value="ECO:0007669"/>
    <property type="project" value="TreeGrafter"/>
</dbReference>
<dbReference type="FunFam" id="2.60.210.10:FF:000013">
    <property type="entry name" value="TRAF-like family protein"/>
    <property type="match status" value="1"/>
</dbReference>
<dbReference type="SUPFAM" id="SSF49599">
    <property type="entry name" value="TRAF domain-like"/>
    <property type="match status" value="2"/>
</dbReference>
<dbReference type="EMBL" id="LR999452">
    <property type="protein sequence ID" value="CAE5962550.1"/>
    <property type="molecule type" value="Genomic_DNA"/>
</dbReference>
<accession>A0A8S1ZL34</accession>
<evidence type="ECO:0000256" key="2">
    <source>
        <dbReference type="ARBA" id="ARBA00059109"/>
    </source>
</evidence>
<dbReference type="FunFam" id="3.40.50.1240:FF:000066">
    <property type="entry name" value="Phosphoglycerate mutase-like protein 1"/>
    <property type="match status" value="2"/>
</dbReference>
<dbReference type="AlphaFoldDB" id="A0A8S1ZL34"/>
<dbReference type="InterPro" id="IPR002083">
    <property type="entry name" value="MATH/TRAF_dom"/>
</dbReference>
<feature type="domain" description="MATH" evidence="3">
    <location>
        <begin position="762"/>
        <end position="883"/>
    </location>
</feature>
<organism evidence="4 5">
    <name type="scientific">Arabidopsis arenosa</name>
    <name type="common">Sand rock-cress</name>
    <name type="synonym">Cardaminopsis arenosa</name>
    <dbReference type="NCBI Taxonomy" id="38785"/>
    <lineage>
        <taxon>Eukaryota</taxon>
        <taxon>Viridiplantae</taxon>
        <taxon>Streptophyta</taxon>
        <taxon>Embryophyta</taxon>
        <taxon>Tracheophyta</taxon>
        <taxon>Spermatophyta</taxon>
        <taxon>Magnoliopsida</taxon>
        <taxon>eudicotyledons</taxon>
        <taxon>Gunneridae</taxon>
        <taxon>Pentapetalae</taxon>
        <taxon>rosids</taxon>
        <taxon>malvids</taxon>
        <taxon>Brassicales</taxon>
        <taxon>Brassicaceae</taxon>
        <taxon>Camelineae</taxon>
        <taxon>Arabidopsis</taxon>
    </lineage>
</organism>
<dbReference type="Pfam" id="PF22486">
    <property type="entry name" value="MATH_2"/>
    <property type="match status" value="2"/>
</dbReference>
<dbReference type="PANTHER" id="PTHR48100:SF1">
    <property type="entry name" value="HISTIDINE PHOSPHATASE FAMILY PROTEIN-RELATED"/>
    <property type="match status" value="1"/>
</dbReference>
<dbReference type="GO" id="GO:0016791">
    <property type="term" value="F:phosphatase activity"/>
    <property type="evidence" value="ECO:0007669"/>
    <property type="project" value="TreeGrafter"/>
</dbReference>
<reference evidence="4" key="1">
    <citation type="submission" date="2021-01" db="EMBL/GenBank/DDBJ databases">
        <authorList>
            <person name="Bezrukov I."/>
        </authorList>
    </citation>
    <scope>NUCLEOTIDE SEQUENCE</scope>
</reference>
<dbReference type="InterPro" id="IPR029033">
    <property type="entry name" value="His_PPase_superfam"/>
</dbReference>
<dbReference type="InterPro" id="IPR050275">
    <property type="entry name" value="PGM_Phosphatase"/>
</dbReference>
<protein>
    <recommendedName>
        <fullName evidence="3">MATH domain-containing protein</fullName>
    </recommendedName>
</protein>
<evidence type="ECO:0000259" key="3">
    <source>
        <dbReference type="PROSITE" id="PS50144"/>
    </source>
</evidence>
<dbReference type="CDD" id="cd00121">
    <property type="entry name" value="MATH"/>
    <property type="match status" value="2"/>
</dbReference>
<dbReference type="Gene3D" id="2.60.210.10">
    <property type="entry name" value="Apoptosis, Tumor Necrosis Factor Receptor Associated Protein 2, Chain A"/>
    <property type="match status" value="2"/>
</dbReference>
<name>A0A8S1ZL34_ARAAE</name>
<dbReference type="Proteomes" id="UP000682877">
    <property type="component" value="Chromosome 2"/>
</dbReference>
<gene>
    <name evidence="4" type="ORF">AARE701A_LOCUS4260</name>
</gene>
<feature type="domain" description="MATH" evidence="3">
    <location>
        <begin position="605"/>
        <end position="742"/>
    </location>
</feature>
<dbReference type="CDD" id="cd07067">
    <property type="entry name" value="HP_PGM_like"/>
    <property type="match status" value="2"/>
</dbReference>
<dbReference type="Pfam" id="PF00300">
    <property type="entry name" value="His_Phos_1"/>
    <property type="match status" value="1"/>
</dbReference>
<dbReference type="InterPro" id="IPR008974">
    <property type="entry name" value="TRAF-like"/>
</dbReference>
<evidence type="ECO:0000256" key="1">
    <source>
        <dbReference type="ARBA" id="ARBA00038362"/>
    </source>
</evidence>
<dbReference type="InterPro" id="IPR013078">
    <property type="entry name" value="His_Pase_superF_clade-1"/>
</dbReference>
<dbReference type="PANTHER" id="PTHR48100">
    <property type="entry name" value="BROAD-SPECIFICITY PHOSPHATASE YOR283W-RELATED"/>
    <property type="match status" value="1"/>
</dbReference>
<evidence type="ECO:0000313" key="5">
    <source>
        <dbReference type="Proteomes" id="UP000682877"/>
    </source>
</evidence>
<keyword evidence="5" id="KW-1185">Reference proteome</keyword>
<dbReference type="Gene3D" id="3.40.50.1240">
    <property type="entry name" value="Phosphoglycerate mutase-like"/>
    <property type="match status" value="2"/>
</dbReference>
<dbReference type="SUPFAM" id="SSF53254">
    <property type="entry name" value="Phosphoglycerate mutase-like"/>
    <property type="match status" value="2"/>
</dbReference>
<dbReference type="SMART" id="SM00855">
    <property type="entry name" value="PGAM"/>
    <property type="match status" value="2"/>
</dbReference>
<comment type="similarity">
    <text evidence="1">Belongs to the phosphoglycerate mutase family.</text>
</comment>
<evidence type="ECO:0000313" key="4">
    <source>
        <dbReference type="EMBL" id="CAE5962550.1"/>
    </source>
</evidence>
<comment type="function">
    <text evidence="2">May play a role in carbohydrates metabolism.</text>
</comment>
<dbReference type="SMART" id="SM00061">
    <property type="entry name" value="MATH"/>
    <property type="match status" value="2"/>
</dbReference>
<sequence>MTSNLSFYISSVSPLSSPLPSIRRLSLRCRSSLPSHDMEAKPSQGLYPLHRCKTIHLVRHAQGVHNVEGEKNNEAYLSEDLFDAHLTPLGWQQVDNLHKHVKASGISNRIELVVVSPLLRTLQTAVGTFGGEGYKDGINAPLLMTAGAGNRDRPAISSLNCPPFIAVESCREHLGVHPCDRRRNITKYRELFPAIDFSLANVLWKPNIREEDQDIAARGVKFFNWLSTRKEKEIAVVTHSGFLYHTLNSFGNDCDPSVKNEISSKFANCELRSVVLVDKYMNSSDPPVRHAQGIHNVEGEKNHEAYLSEDLFDAHLTPLGWQQVDNLHKHVKASGISNRIELVVVSPLLRTLQTAVGTFGGQGYKDGVNAPLLMTAGAGNSERPAISSLSCPPFIAVESCREHLGVHPCDRRRNITKYRELFPAIDFSLAKSDEDVLWKPNVREEDQDIAARGVKFFNWLSTRKEKEIAVVTHSGFLYHTLNSFGNDCDPSVKNEISSKFANCELRSVVLVDKCMNSSDPPVTNYPGKIPAGEDLPSEVARFAKPYYNLQNIMETEAVVEEGFLAVEDSGKLPCRLLSRPSVSVPSQDQQKLSQAVTQETRTRPPNSYCVKFQSFITMAKQVKENGGKYESRPFSVGGYNWTFIIYPNSDIPSGSGGYISLYLRIDNSSLITNPKDVYADITFLAYKGSTDKYQSYQETDAQRFHLFRQQWGQITFLPIAYFENPGYGYSFDGGSVVFGVDINIVKPFENWEVFSNEQNIRDPIFEWRLTKFSTLFQDSYTSGSFSSGGRNWALKLYPNGVGNATGNSLSLYLLSESNDKGYVEAKLRVIDQIQSNHFDKKVAAWPNATENGWGFDRFLPFADIRNTSKGYLVNDTLKLEVQIFSFSKTDFFSHQSSVFFPISYGDSI</sequence>
<proteinExistence type="inferred from homology"/>
<dbReference type="PROSITE" id="PS50144">
    <property type="entry name" value="MATH"/>
    <property type="match status" value="2"/>
</dbReference>